<keyword evidence="2" id="KW-1185">Reference proteome</keyword>
<evidence type="ECO:0000313" key="2">
    <source>
        <dbReference type="Proteomes" id="UP000831701"/>
    </source>
</evidence>
<name>A0ACB8WNF0_9TELE</name>
<reference evidence="1" key="1">
    <citation type="submission" date="2022-04" db="EMBL/GenBank/DDBJ databases">
        <title>Jade perch genome.</title>
        <authorList>
            <person name="Chao B."/>
        </authorList>
    </citation>
    <scope>NUCLEOTIDE SEQUENCE</scope>
    <source>
        <strain evidence="1">CB-2022</strain>
    </source>
</reference>
<dbReference type="Proteomes" id="UP000831701">
    <property type="component" value="Chromosome 7"/>
</dbReference>
<dbReference type="EMBL" id="CM041537">
    <property type="protein sequence ID" value="KAI3369363.1"/>
    <property type="molecule type" value="Genomic_DNA"/>
</dbReference>
<organism evidence="1 2">
    <name type="scientific">Scortum barcoo</name>
    <name type="common">barcoo grunter</name>
    <dbReference type="NCBI Taxonomy" id="214431"/>
    <lineage>
        <taxon>Eukaryota</taxon>
        <taxon>Metazoa</taxon>
        <taxon>Chordata</taxon>
        <taxon>Craniata</taxon>
        <taxon>Vertebrata</taxon>
        <taxon>Euteleostomi</taxon>
        <taxon>Actinopterygii</taxon>
        <taxon>Neopterygii</taxon>
        <taxon>Teleostei</taxon>
        <taxon>Neoteleostei</taxon>
        <taxon>Acanthomorphata</taxon>
        <taxon>Eupercaria</taxon>
        <taxon>Centrarchiformes</taxon>
        <taxon>Terapontoidei</taxon>
        <taxon>Terapontidae</taxon>
        <taxon>Scortum</taxon>
    </lineage>
</organism>
<protein>
    <submittedName>
        <fullName evidence="1">Uncharacterized protein</fullName>
    </submittedName>
</protein>
<sequence>MKQAHTSSPPLTLGNSRVVEGPAPLKELGSRAQAMRGGPLPRLLPKPHCTGPSWTFLWVVSLLEGGPTSPFRAEPGRVPWAKTRPPGARLRAPTPGLAPGWGPSLARHLGPVCHGRPYQGRNAPDNIAPRIIRAHKPLHHNLRCELPKLEKRLRSTAERVKALEGALKEAKEGAMKDRHRYQQEVERIKDVMRARNPFRRPHAALIAKPVRPGHYPACSPTNPFFIRGYSDNPVAFCKAALHNSNNQEAAGPAAAPESPESEPRLPETNSNQNSPTEHLDLQNNDSCDNNTQKNMLPSEPPSQADKNTAEMLDSENARGHSNAQEEDLRQWQKHAQRVKVKVLEQVQDQLSHILDNALTESVQPFIQMQPTINGKMTKVPSSRSQRMDNGKVFVGRPSLLDELFEISHIRTIYHMFIAVLLIFCLSTLAVDYIDQGRLVLEFDLLFFAFGKLGTVTWAWIVMFTYTLFVPYYTLVLWGSLYHKFPSKLGLSLSVGLVLSAVQTCVLGQFPISVVVDYQLPPASRFIVILEQIRFLMKSYSFIRETAPVIMKNTPKEGESPKFPTLSSYLYFLFCPTLIYRESYPRTSHIRWKYVGVTLGMILGCLFYGYFILVRLCVPLFRPEGNQPFSKRTMVLAVFNSILPGIMLLLLCFFAFLHCWLNLFGELLRFADRMFYKDWWNSTSFANYYRTWNVVVHDWLYYYGYRDFLWLSKRKFRTAAMLSVFIVSAFVHEYALSMGFGFFYPVMFCLFAVFGVVFNFTMNDKRQSPVFNVIMWACLFLGQGVQVCLYCQEWYAQIHCPRTGNSFLELLTPRSWSCSYQR</sequence>
<proteinExistence type="predicted"/>
<accession>A0ACB8WNF0</accession>
<gene>
    <name evidence="1" type="ORF">L3Q82_007602</name>
</gene>
<comment type="caution">
    <text evidence="1">The sequence shown here is derived from an EMBL/GenBank/DDBJ whole genome shotgun (WGS) entry which is preliminary data.</text>
</comment>
<evidence type="ECO:0000313" key="1">
    <source>
        <dbReference type="EMBL" id="KAI3369363.1"/>
    </source>
</evidence>